<dbReference type="Proteomes" id="UP000001542">
    <property type="component" value="Unassembled WGS sequence"/>
</dbReference>
<reference evidence="2" key="1">
    <citation type="submission" date="2006-10" db="EMBL/GenBank/DDBJ databases">
        <authorList>
            <person name="Amadeo P."/>
            <person name="Zhao Q."/>
            <person name="Wortman J."/>
            <person name="Fraser-Liggett C."/>
            <person name="Carlton J."/>
        </authorList>
    </citation>
    <scope>NUCLEOTIDE SEQUENCE</scope>
    <source>
        <strain evidence="2">G3</strain>
    </source>
</reference>
<dbReference type="InParanoid" id="A2GC23"/>
<dbReference type="RefSeq" id="XP_001298226.1">
    <property type="nucleotide sequence ID" value="XM_001298225.1"/>
</dbReference>
<dbReference type="InterPro" id="IPR011050">
    <property type="entry name" value="Pectin_lyase_fold/virulence"/>
</dbReference>
<reference evidence="2" key="2">
    <citation type="journal article" date="2007" name="Science">
        <title>Draft genome sequence of the sexually transmitted pathogen Trichomonas vaginalis.</title>
        <authorList>
            <person name="Carlton J.M."/>
            <person name="Hirt R.P."/>
            <person name="Silva J.C."/>
            <person name="Delcher A.L."/>
            <person name="Schatz M."/>
            <person name="Zhao Q."/>
            <person name="Wortman J.R."/>
            <person name="Bidwell S.L."/>
            <person name="Alsmark U.C.M."/>
            <person name="Besteiro S."/>
            <person name="Sicheritz-Ponten T."/>
            <person name="Noel C.J."/>
            <person name="Dacks J.B."/>
            <person name="Foster P.G."/>
            <person name="Simillion C."/>
            <person name="Van de Peer Y."/>
            <person name="Miranda-Saavedra D."/>
            <person name="Barton G.J."/>
            <person name="Westrop G.D."/>
            <person name="Mueller S."/>
            <person name="Dessi D."/>
            <person name="Fiori P.L."/>
            <person name="Ren Q."/>
            <person name="Paulsen I."/>
            <person name="Zhang H."/>
            <person name="Bastida-Corcuera F.D."/>
            <person name="Simoes-Barbosa A."/>
            <person name="Brown M.T."/>
            <person name="Hayes R.D."/>
            <person name="Mukherjee M."/>
            <person name="Okumura C.Y."/>
            <person name="Schneider R."/>
            <person name="Smith A.J."/>
            <person name="Vanacova S."/>
            <person name="Villalvazo M."/>
            <person name="Haas B.J."/>
            <person name="Pertea M."/>
            <person name="Feldblyum T.V."/>
            <person name="Utterback T.R."/>
            <person name="Shu C.L."/>
            <person name="Osoegawa K."/>
            <person name="de Jong P.J."/>
            <person name="Hrdy I."/>
            <person name="Horvathova L."/>
            <person name="Zubacova Z."/>
            <person name="Dolezal P."/>
            <person name="Malik S.B."/>
            <person name="Logsdon J.M. Jr."/>
            <person name="Henze K."/>
            <person name="Gupta A."/>
            <person name="Wang C.C."/>
            <person name="Dunne R.L."/>
            <person name="Upcroft J.A."/>
            <person name="Upcroft P."/>
            <person name="White O."/>
            <person name="Salzberg S.L."/>
            <person name="Tang P."/>
            <person name="Chiu C.-H."/>
            <person name="Lee Y.-S."/>
            <person name="Embley T.M."/>
            <person name="Coombs G.H."/>
            <person name="Mottram J.C."/>
            <person name="Tachezy J."/>
            <person name="Fraser-Liggett C.M."/>
            <person name="Johnson P.J."/>
        </authorList>
    </citation>
    <scope>NUCLEOTIDE SEQUENCE [LARGE SCALE GENOMIC DNA]</scope>
    <source>
        <strain evidence="2">G3</strain>
    </source>
</reference>
<proteinExistence type="predicted"/>
<keyword evidence="1" id="KW-1133">Transmembrane helix</keyword>
<name>A2GC23_TRIV3</name>
<evidence type="ECO:0000313" key="2">
    <source>
        <dbReference type="EMBL" id="EAX85296.1"/>
    </source>
</evidence>
<gene>
    <name evidence="2" type="ORF">TVAG_030680</name>
</gene>
<evidence type="ECO:0000313" key="3">
    <source>
        <dbReference type="Proteomes" id="UP000001542"/>
    </source>
</evidence>
<keyword evidence="1" id="KW-0472">Membrane</keyword>
<evidence type="ECO:0000256" key="1">
    <source>
        <dbReference type="SAM" id="Phobius"/>
    </source>
</evidence>
<dbReference type="VEuPathDB" id="TrichDB:TVAG_030680"/>
<dbReference type="EMBL" id="DS114995">
    <property type="protein sequence ID" value="EAX85296.1"/>
    <property type="molecule type" value="Genomic_DNA"/>
</dbReference>
<dbReference type="SUPFAM" id="SSF51126">
    <property type="entry name" value="Pectin lyase-like"/>
    <property type="match status" value="1"/>
</dbReference>
<dbReference type="VEuPathDB" id="TrichDB:TVAGG3_0900040"/>
<organism evidence="2 3">
    <name type="scientific">Trichomonas vaginalis (strain ATCC PRA-98 / G3)</name>
    <dbReference type="NCBI Taxonomy" id="412133"/>
    <lineage>
        <taxon>Eukaryota</taxon>
        <taxon>Metamonada</taxon>
        <taxon>Parabasalia</taxon>
        <taxon>Trichomonadida</taxon>
        <taxon>Trichomonadidae</taxon>
        <taxon>Trichomonas</taxon>
    </lineage>
</organism>
<dbReference type="SMR" id="A2GC23"/>
<keyword evidence="1" id="KW-0812">Transmembrane</keyword>
<dbReference type="AlphaFoldDB" id="A2GC23"/>
<evidence type="ECO:0008006" key="4">
    <source>
        <dbReference type="Google" id="ProtNLM"/>
    </source>
</evidence>
<dbReference type="KEGG" id="tva:4742934"/>
<keyword evidence="3" id="KW-1185">Reference proteome</keyword>
<protein>
    <recommendedName>
        <fullName evidence="4">Right handed beta helix domain-containing protein</fullName>
    </recommendedName>
</protein>
<accession>A2GC23</accession>
<feature type="transmembrane region" description="Helical" evidence="1">
    <location>
        <begin position="361"/>
        <end position="384"/>
    </location>
</feature>
<sequence>MVNSHSTLTKFNIFSNSIFKNHINSIYFSHEQNQNTLFDKIQFQKILNSPIKLDSFSSKSYSKKKFSQPLSLNGNSHITIQKCRFVQCITNERYGGGGIFAYGLKGSLTVSECMFFDCSSIHRLGNGGAISFCEGRAQLTFEKSCFVQCSSVASGHAIFLKSSMSNAFIENIECVDCPSTFYKTQSSTIEHNCMANTSYINISKCNTQRTPGIKSRIGESFIKYEYINMDSLNTDRHGYIYEIAFNNPNITAQVQYWNLFNCTGGFRYIGSYKTSAVVTLKSHIFKQCGTKLTFAITSKGSSIIMSYFIADAPIIKDLDQGPLELLEFSQNQNPVMNSYNSVMDGLCIYIPPTINFEITPAIIVIFIAFLIILFITFVLIGRIAQHYMRARDMRYTLLSVPEIIQ</sequence>